<feature type="transmembrane region" description="Helical" evidence="1">
    <location>
        <begin position="393"/>
        <end position="411"/>
    </location>
</feature>
<proteinExistence type="predicted"/>
<evidence type="ECO:0000313" key="3">
    <source>
        <dbReference type="EMBL" id="GMH00090.1"/>
    </source>
</evidence>
<dbReference type="Gene3D" id="2.60.60.20">
    <property type="entry name" value="PLAT/LH2 domain"/>
    <property type="match status" value="1"/>
</dbReference>
<keyword evidence="1" id="KW-1133">Transmembrane helix</keyword>
<dbReference type="EMBL" id="BSYO01000001">
    <property type="protein sequence ID" value="GMH00090.1"/>
    <property type="molecule type" value="Genomic_DNA"/>
</dbReference>
<evidence type="ECO:0000259" key="2">
    <source>
        <dbReference type="Pfam" id="PF24938"/>
    </source>
</evidence>
<dbReference type="Pfam" id="PF24938">
    <property type="entry name" value="DUF7755"/>
    <property type="match status" value="1"/>
</dbReference>
<gene>
    <name evidence="3" type="ORF">Nepgr_001929</name>
</gene>
<feature type="transmembrane region" description="Helical" evidence="1">
    <location>
        <begin position="423"/>
        <end position="442"/>
    </location>
</feature>
<keyword evidence="1" id="KW-0812">Transmembrane</keyword>
<keyword evidence="1" id="KW-0472">Membrane</keyword>
<feature type="transmembrane region" description="Helical" evidence="1">
    <location>
        <begin position="320"/>
        <end position="338"/>
    </location>
</feature>
<feature type="domain" description="DUF7755" evidence="2">
    <location>
        <begin position="128"/>
        <end position="278"/>
    </location>
</feature>
<accession>A0AAD3P375</accession>
<evidence type="ECO:0000313" key="4">
    <source>
        <dbReference type="Proteomes" id="UP001279734"/>
    </source>
</evidence>
<comment type="caution">
    <text evidence="3">The sequence shown here is derived from an EMBL/GenBank/DDBJ whole genome shotgun (WGS) entry which is preliminary data.</text>
</comment>
<dbReference type="SUPFAM" id="SSF49723">
    <property type="entry name" value="Lipase/lipooxygenase domain (PLAT/LH2 domain)"/>
    <property type="match status" value="1"/>
</dbReference>
<dbReference type="Proteomes" id="UP001279734">
    <property type="component" value="Unassembled WGS sequence"/>
</dbReference>
<dbReference type="InterPro" id="IPR036392">
    <property type="entry name" value="PLAT/LH2_dom_sf"/>
</dbReference>
<dbReference type="PANTHER" id="PTHR36330:SF2">
    <property type="entry name" value="LIPASE_LIPOOXYGENASE, PLAT_LH2 FAMILY PROTEIN"/>
    <property type="match status" value="1"/>
</dbReference>
<evidence type="ECO:0000256" key="1">
    <source>
        <dbReference type="SAM" id="Phobius"/>
    </source>
</evidence>
<sequence length="453" mass="49530">MIIDLAIVNRNLPAEKRRKGEARRSKAILVPLSSASVELPIIMEALHLMPTCCHAILDFCPVFTFPTRRLSIQMRPHRLFASLKKYDFQDFQDYAKPTRLLPATEVKVYTNASPGSLLSWFGVAESESFYKILFRTSSIYGSGLDDLNAGILICIIDKKGDSILQRISSSSNQDDLIWSEDTIASDVIHFQRGSVDEFAFQGPKLGSIQAIWIGVESGRWRLGGVNLIVISRCNSTSGQYNENETQYISVRYDFEAQEILLGESRGMLMAELKPSQVTEYPGENPISLLRDDVTKSELLSAKGITYEESMREYAHLKLSLFLYDAVLIFAGTSVASMTAGENTALAFLTGGIGGFLYLLLLQKSVDRLPASEALAVGKEGGPHRQLGGLKGPLLVLAFASGLAILITKHGSVGADMVLTPKEVMFGLMGFLVCKVAVVLAAFKPLSIGSRDGS</sequence>
<dbReference type="InterPro" id="IPR056657">
    <property type="entry name" value="DUF7755"/>
</dbReference>
<name>A0AAD3P375_NEPGR</name>
<protein>
    <recommendedName>
        <fullName evidence="2">DUF7755 domain-containing protein</fullName>
    </recommendedName>
</protein>
<organism evidence="3 4">
    <name type="scientific">Nepenthes gracilis</name>
    <name type="common">Slender pitcher plant</name>
    <dbReference type="NCBI Taxonomy" id="150966"/>
    <lineage>
        <taxon>Eukaryota</taxon>
        <taxon>Viridiplantae</taxon>
        <taxon>Streptophyta</taxon>
        <taxon>Embryophyta</taxon>
        <taxon>Tracheophyta</taxon>
        <taxon>Spermatophyta</taxon>
        <taxon>Magnoliopsida</taxon>
        <taxon>eudicotyledons</taxon>
        <taxon>Gunneridae</taxon>
        <taxon>Pentapetalae</taxon>
        <taxon>Caryophyllales</taxon>
        <taxon>Nepenthaceae</taxon>
        <taxon>Nepenthes</taxon>
    </lineage>
</organism>
<feature type="transmembrane region" description="Helical" evidence="1">
    <location>
        <begin position="344"/>
        <end position="361"/>
    </location>
</feature>
<dbReference type="PANTHER" id="PTHR36330">
    <property type="entry name" value="LIPASE/LIPOOXYGENASE, PLAT/LH2 FAMILY PROTEIN"/>
    <property type="match status" value="1"/>
</dbReference>
<dbReference type="AlphaFoldDB" id="A0AAD3P375"/>
<keyword evidence="4" id="KW-1185">Reference proteome</keyword>
<reference evidence="3" key="1">
    <citation type="submission" date="2023-05" db="EMBL/GenBank/DDBJ databases">
        <title>Nepenthes gracilis genome sequencing.</title>
        <authorList>
            <person name="Fukushima K."/>
        </authorList>
    </citation>
    <scope>NUCLEOTIDE SEQUENCE</scope>
    <source>
        <strain evidence="3">SING2019-196</strain>
    </source>
</reference>